<dbReference type="SMART" id="SM01043">
    <property type="entry name" value="BTAD"/>
    <property type="match status" value="1"/>
</dbReference>
<evidence type="ECO:0000256" key="6">
    <source>
        <dbReference type="PROSITE-ProRule" id="PRU01091"/>
    </source>
</evidence>
<evidence type="ECO:0000256" key="4">
    <source>
        <dbReference type="ARBA" id="ARBA00023125"/>
    </source>
</evidence>
<evidence type="ECO:0000313" key="8">
    <source>
        <dbReference type="EMBL" id="MFF4522302.1"/>
    </source>
</evidence>
<dbReference type="Gene3D" id="1.10.10.10">
    <property type="entry name" value="Winged helix-like DNA-binding domain superfamily/Winged helix DNA-binding domain"/>
    <property type="match status" value="1"/>
</dbReference>
<dbReference type="CDD" id="cd15831">
    <property type="entry name" value="BTAD"/>
    <property type="match status" value="1"/>
</dbReference>
<dbReference type="PANTHER" id="PTHR35807">
    <property type="entry name" value="TRANSCRIPTIONAL REGULATOR REDD-RELATED"/>
    <property type="match status" value="1"/>
</dbReference>
<gene>
    <name evidence="8" type="ORF">ACFY1D_12770</name>
</gene>
<keyword evidence="4 6" id="KW-0238">DNA-binding</keyword>
<dbReference type="EMBL" id="JBIAWJ010000004">
    <property type="protein sequence ID" value="MFF4522302.1"/>
    <property type="molecule type" value="Genomic_DNA"/>
</dbReference>
<dbReference type="InterPro" id="IPR005158">
    <property type="entry name" value="BTAD"/>
</dbReference>
<dbReference type="Proteomes" id="UP001602058">
    <property type="component" value="Unassembled WGS sequence"/>
</dbReference>
<dbReference type="PANTHER" id="PTHR35807:SF1">
    <property type="entry name" value="TRANSCRIPTIONAL REGULATOR REDD"/>
    <property type="match status" value="1"/>
</dbReference>
<keyword evidence="2" id="KW-0902">Two-component regulatory system</keyword>
<dbReference type="Gene3D" id="1.25.40.10">
    <property type="entry name" value="Tetratricopeptide repeat domain"/>
    <property type="match status" value="2"/>
</dbReference>
<dbReference type="Pfam" id="PF13191">
    <property type="entry name" value="AAA_16"/>
    <property type="match status" value="1"/>
</dbReference>
<dbReference type="Pfam" id="PF00486">
    <property type="entry name" value="Trans_reg_C"/>
    <property type="match status" value="1"/>
</dbReference>
<sequence length="1031" mass="113547">MSAQRDGCELPLGPPRRRALLGLLLIRLGRVIPTDILIDELWGDKPPQQPVATLQSHISHLRRVLDQAAAGQGKPSVLRYRTPGYVLGLAPEQVDVHRFEQLVAAGRTLLHQRDPHAAHERLTMALKLWHGSPYSEFSAHPPLIDETTRLEQVRLSAVELRAEAGLALGAADEVAEILGAEVRLHPTHERLVEHLMTALSRLGRQAEALELYEQTRRYLAEEFGVGTAAELQRVHTAILRQKPDTDGTFSSSAPFVGRDPELRRLTDAAAAAATGHGHVACVTGPAGTGKTRLLLELRSRLENPQAELEVVTSQCFDGEGVPPYWLWTQILRQLSAGRPDAFRAAAAPFGTLLAPLLPEQAPGHAPAEISEVLWPQARFRTHDAVCEVLLTLAKQRPLVLLVEDLHWADMASLDLLRLLCSRSHSFPLSIVLSVRKQAPPGDSAMCRTLTEIFKGPRTEDLVLGGLSLDSVAALVEAQAGPGVETEVVRTLHERSKGNPYFVVQFLSHLGDARRLHDPDAVGILLAQIPVGVREVLRQHLSTLPEPVLRVLRLCAVIGNEVDTDLLPRIAPDDQPVATALDTLIREGLLSEDPFAPGRVSFTHALVQETLLDDLSPEDRRNLHARIAQELSVRGRAPMADRFADQEDEEAERIAHHIWHAKDAVPAPWALPRLLRAAERAEHQRAYEQVETWLRRAAHVITALPPDAPSVSLLEQRLYIQLGRVLALTRGYGDNEAEAALRRGHALNAVTHAPEDPSVLLTLCAIQLITGHYEEARRFSGRLRAIAATTDDPVAVLGAQYGEGVVLHIRGQLPDALVELERGIASADRYAREGRTWRRVLQVSAAACLRSYEALTLWLLGDRDGAADRRRRLLRLPKHADTGPADRALALYLDAVMAGWEGDIDTAHASSTQGARLAAEHGMPYWQAMLGLPQGWALAHSGHEDEGITLMRASLAELEQSRTRIRLPLHLGLLGQAQQHAGRQEDAEATMRRMVAIIERRQEHVYLHSALPTTRLLNELLGHSGTETTRTR</sequence>
<dbReference type="InterPro" id="IPR016032">
    <property type="entry name" value="Sig_transdc_resp-reg_C-effctor"/>
</dbReference>
<dbReference type="InterPro" id="IPR036388">
    <property type="entry name" value="WH-like_DNA-bd_sf"/>
</dbReference>
<proteinExistence type="inferred from homology"/>
<evidence type="ECO:0000259" key="7">
    <source>
        <dbReference type="PROSITE" id="PS51755"/>
    </source>
</evidence>
<dbReference type="PROSITE" id="PS51755">
    <property type="entry name" value="OMPR_PHOB"/>
    <property type="match status" value="1"/>
</dbReference>
<feature type="domain" description="OmpR/PhoB-type" evidence="7">
    <location>
        <begin position="1"/>
        <end position="89"/>
    </location>
</feature>
<keyword evidence="5" id="KW-0804">Transcription</keyword>
<dbReference type="Gene3D" id="3.40.50.300">
    <property type="entry name" value="P-loop containing nucleotide triphosphate hydrolases"/>
    <property type="match status" value="1"/>
</dbReference>
<comment type="similarity">
    <text evidence="1">Belongs to the AfsR/DnrI/RedD regulatory family.</text>
</comment>
<dbReference type="SMART" id="SM00862">
    <property type="entry name" value="Trans_reg_C"/>
    <property type="match status" value="1"/>
</dbReference>
<evidence type="ECO:0000313" key="9">
    <source>
        <dbReference type="Proteomes" id="UP001602058"/>
    </source>
</evidence>
<keyword evidence="3" id="KW-0805">Transcription regulation</keyword>
<dbReference type="InterPro" id="IPR011990">
    <property type="entry name" value="TPR-like_helical_dom_sf"/>
</dbReference>
<evidence type="ECO:0000256" key="5">
    <source>
        <dbReference type="ARBA" id="ARBA00023163"/>
    </source>
</evidence>
<evidence type="ECO:0000256" key="3">
    <source>
        <dbReference type="ARBA" id="ARBA00023015"/>
    </source>
</evidence>
<keyword evidence="9" id="KW-1185">Reference proteome</keyword>
<name>A0ABW6UGG7_9ACTN</name>
<feature type="DNA-binding region" description="OmpR/PhoB-type" evidence="6">
    <location>
        <begin position="1"/>
        <end position="89"/>
    </location>
</feature>
<organism evidence="8 9">
    <name type="scientific">Streptomyces bluensis</name>
    <dbReference type="NCBI Taxonomy" id="33897"/>
    <lineage>
        <taxon>Bacteria</taxon>
        <taxon>Bacillati</taxon>
        <taxon>Actinomycetota</taxon>
        <taxon>Actinomycetes</taxon>
        <taxon>Kitasatosporales</taxon>
        <taxon>Streptomycetaceae</taxon>
        <taxon>Streptomyces</taxon>
    </lineage>
</organism>
<dbReference type="SUPFAM" id="SSF52540">
    <property type="entry name" value="P-loop containing nucleoside triphosphate hydrolases"/>
    <property type="match status" value="1"/>
</dbReference>
<evidence type="ECO:0000256" key="1">
    <source>
        <dbReference type="ARBA" id="ARBA00005820"/>
    </source>
</evidence>
<dbReference type="SUPFAM" id="SSF46894">
    <property type="entry name" value="C-terminal effector domain of the bipartite response regulators"/>
    <property type="match status" value="1"/>
</dbReference>
<dbReference type="RefSeq" id="WP_351088114.1">
    <property type="nucleotide sequence ID" value="NZ_JBIAWJ010000004.1"/>
</dbReference>
<dbReference type="InterPro" id="IPR051677">
    <property type="entry name" value="AfsR-DnrI-RedD_regulator"/>
</dbReference>
<dbReference type="InterPro" id="IPR041664">
    <property type="entry name" value="AAA_16"/>
</dbReference>
<accession>A0ABW6UGG7</accession>
<dbReference type="SUPFAM" id="SSF48452">
    <property type="entry name" value="TPR-like"/>
    <property type="match status" value="2"/>
</dbReference>
<protein>
    <submittedName>
        <fullName evidence="8">BTAD domain-containing putative transcriptional regulator</fullName>
    </submittedName>
</protein>
<comment type="caution">
    <text evidence="8">The sequence shown here is derived from an EMBL/GenBank/DDBJ whole genome shotgun (WGS) entry which is preliminary data.</text>
</comment>
<dbReference type="Pfam" id="PF03704">
    <property type="entry name" value="BTAD"/>
    <property type="match status" value="1"/>
</dbReference>
<dbReference type="InterPro" id="IPR001867">
    <property type="entry name" value="OmpR/PhoB-type_DNA-bd"/>
</dbReference>
<dbReference type="InterPro" id="IPR027417">
    <property type="entry name" value="P-loop_NTPase"/>
</dbReference>
<evidence type="ECO:0000256" key="2">
    <source>
        <dbReference type="ARBA" id="ARBA00023012"/>
    </source>
</evidence>
<reference evidence="8 9" key="1">
    <citation type="submission" date="2024-10" db="EMBL/GenBank/DDBJ databases">
        <title>The Natural Products Discovery Center: Release of the First 8490 Sequenced Strains for Exploring Actinobacteria Biosynthetic Diversity.</title>
        <authorList>
            <person name="Kalkreuter E."/>
            <person name="Kautsar S.A."/>
            <person name="Yang D."/>
            <person name="Bader C.D."/>
            <person name="Teijaro C.N."/>
            <person name="Fluegel L."/>
            <person name="Davis C.M."/>
            <person name="Simpson J.R."/>
            <person name="Lauterbach L."/>
            <person name="Steele A.D."/>
            <person name="Gui C."/>
            <person name="Meng S."/>
            <person name="Li G."/>
            <person name="Viehrig K."/>
            <person name="Ye F."/>
            <person name="Su P."/>
            <person name="Kiefer A.F."/>
            <person name="Nichols A."/>
            <person name="Cepeda A.J."/>
            <person name="Yan W."/>
            <person name="Fan B."/>
            <person name="Jiang Y."/>
            <person name="Adhikari A."/>
            <person name="Zheng C.-J."/>
            <person name="Schuster L."/>
            <person name="Cowan T.M."/>
            <person name="Smanski M.J."/>
            <person name="Chevrette M.G."/>
            <person name="De Carvalho L.P.S."/>
            <person name="Shen B."/>
        </authorList>
    </citation>
    <scope>NUCLEOTIDE SEQUENCE [LARGE SCALE GENOMIC DNA]</scope>
    <source>
        <strain evidence="8 9">NPDC001390</strain>
    </source>
</reference>